<dbReference type="Pfam" id="PF22288">
    <property type="entry name" value="DUF6963"/>
    <property type="match status" value="1"/>
</dbReference>
<dbReference type="EMBL" id="JBFNQD010000012">
    <property type="protein sequence ID" value="MEW9309081.1"/>
    <property type="molecule type" value="Genomic_DNA"/>
</dbReference>
<sequence length="217" mass="22896">MTIGIAAFGAEAGRAVWAAWAEAERLGKGDLHGFAVFYALAPDGEPVSLECQRGGLETIRAQWSTRPDLAWMMASPLAAVITSGPDRPEPLAQFLAASRRGFVTGHRLPNRVGASGFPVNREALSLIERGVRPDEAVRMVLQANPRVDAGLIAVTPHAIGVEDSELVRERADRGQAHVLATDGRYGLALLHNSIEPAAGLADSAARRGAAVLAGHES</sequence>
<organism evidence="2 3">
    <name type="scientific">Labrys neptuniae</name>
    <dbReference type="NCBI Taxonomy" id="376174"/>
    <lineage>
        <taxon>Bacteria</taxon>
        <taxon>Pseudomonadati</taxon>
        <taxon>Pseudomonadota</taxon>
        <taxon>Alphaproteobacteria</taxon>
        <taxon>Hyphomicrobiales</taxon>
        <taxon>Xanthobacteraceae</taxon>
        <taxon>Labrys</taxon>
    </lineage>
</organism>
<evidence type="ECO:0000259" key="1">
    <source>
        <dbReference type="Pfam" id="PF22288"/>
    </source>
</evidence>
<comment type="caution">
    <text evidence="2">The sequence shown here is derived from an EMBL/GenBank/DDBJ whole genome shotgun (WGS) entry which is preliminary data.</text>
</comment>
<feature type="domain" description="DUF6963" evidence="1">
    <location>
        <begin position="2"/>
        <end position="214"/>
    </location>
</feature>
<dbReference type="RefSeq" id="WP_367625898.1">
    <property type="nucleotide sequence ID" value="NZ_JBFNQD010000012.1"/>
</dbReference>
<reference evidence="2 3" key="1">
    <citation type="submission" date="2024-07" db="EMBL/GenBank/DDBJ databases">
        <title>Description of Labrys sedimenti sp. nov., isolated from a diclofenac-degrading enrichment culture.</title>
        <authorList>
            <person name="Tancsics A."/>
            <person name="Csepanyi A."/>
        </authorList>
    </citation>
    <scope>NUCLEOTIDE SEQUENCE [LARGE SCALE GENOMIC DNA]</scope>
    <source>
        <strain evidence="2 3">LMG 23578</strain>
    </source>
</reference>
<gene>
    <name evidence="2" type="ORF">ABXS05_26260</name>
</gene>
<keyword evidence="3" id="KW-1185">Reference proteome</keyword>
<dbReference type="InterPro" id="IPR054236">
    <property type="entry name" value="DUF6963"/>
</dbReference>
<name>A0ABV3PUD5_9HYPH</name>
<proteinExistence type="predicted"/>
<accession>A0ABV3PUD5</accession>
<protein>
    <recommendedName>
        <fullName evidence="1">DUF6963 domain-containing protein</fullName>
    </recommendedName>
</protein>
<evidence type="ECO:0000313" key="3">
    <source>
        <dbReference type="Proteomes" id="UP001555786"/>
    </source>
</evidence>
<dbReference type="Proteomes" id="UP001555786">
    <property type="component" value="Unassembled WGS sequence"/>
</dbReference>
<evidence type="ECO:0000313" key="2">
    <source>
        <dbReference type="EMBL" id="MEW9309081.1"/>
    </source>
</evidence>